<evidence type="ECO:0000313" key="4">
    <source>
        <dbReference type="EMBL" id="SVA69148.1"/>
    </source>
</evidence>
<sequence>MDIGIVGLGAVGTAVFEGMQMHHEVHGYDIDGRGVWEQILESDAVFICVPTDGLRDGKLGSEIVEKVVSRLFESEFGGLAIVKSTLQPGTMARLHSLYPTIRIVYMPEFLREKDAVEWFQNPDRLVAAGRPEDVDEAWSCFEWVPKSIPRLAMTCLEAEIGKLAHNSYIATKVTFTCEVERLCRTFDADPRPVMEVVWRDRRVLNPAHLTPGLGGFDGKCIPKDTRALRSLDVDTPLLDTVCETGSNDAVRTKMARISSKSINPVNADGMRNKIESLLSTLFKGICCFIIGIGLMICIHDVVEFIVWSEEIDDPAIRIISTESDWVDMEVGDYITILNINSTVLDSESSSYTTCYGSEGDCHTAVTHHLTMVVNSANISYELSSTDFLEECFGRECAATGMVHEIRGDVRWLIVEEYYVI</sequence>
<evidence type="ECO:0000259" key="2">
    <source>
        <dbReference type="Pfam" id="PF00984"/>
    </source>
</evidence>
<name>A0A381XWN9_9ZZZZ</name>
<organism evidence="4">
    <name type="scientific">marine metagenome</name>
    <dbReference type="NCBI Taxonomy" id="408172"/>
    <lineage>
        <taxon>unclassified sequences</taxon>
        <taxon>metagenomes</taxon>
        <taxon>ecological metagenomes</taxon>
    </lineage>
</organism>
<proteinExistence type="inferred from homology"/>
<dbReference type="GO" id="GO:0016616">
    <property type="term" value="F:oxidoreductase activity, acting on the CH-OH group of donors, NAD or NADP as acceptor"/>
    <property type="evidence" value="ECO:0007669"/>
    <property type="project" value="InterPro"/>
</dbReference>
<dbReference type="Gene3D" id="1.10.1040.10">
    <property type="entry name" value="N-(1-d-carboxylethyl)-l-norvaline Dehydrogenase, domain 2"/>
    <property type="match status" value="1"/>
</dbReference>
<feature type="domain" description="UDP-glucose/GDP-mannose dehydrogenase dimerisation" evidence="2">
    <location>
        <begin position="157"/>
        <end position="238"/>
    </location>
</feature>
<protein>
    <recommendedName>
        <fullName evidence="5">UDP-glucose/GDP-mannose dehydrogenase dimerisation domain-containing protein</fullName>
    </recommendedName>
</protein>
<comment type="similarity">
    <text evidence="1">Belongs to the UDP-glucose/GDP-mannose dehydrogenase family.</text>
</comment>
<dbReference type="InterPro" id="IPR008927">
    <property type="entry name" value="6-PGluconate_DH-like_C_sf"/>
</dbReference>
<dbReference type="GO" id="GO:0051287">
    <property type="term" value="F:NAD binding"/>
    <property type="evidence" value="ECO:0007669"/>
    <property type="project" value="InterPro"/>
</dbReference>
<feature type="domain" description="UDP-glucose/GDP-mannose dehydrogenase N-terminal" evidence="3">
    <location>
        <begin position="37"/>
        <end position="133"/>
    </location>
</feature>
<dbReference type="AlphaFoldDB" id="A0A381XWN9"/>
<dbReference type="Pfam" id="PF00984">
    <property type="entry name" value="UDPG_MGDP_dh"/>
    <property type="match status" value="1"/>
</dbReference>
<dbReference type="Pfam" id="PF03721">
    <property type="entry name" value="UDPG_MGDP_dh_N"/>
    <property type="match status" value="1"/>
</dbReference>
<dbReference type="PANTHER" id="PTHR43750">
    <property type="entry name" value="UDP-GLUCOSE 6-DEHYDROGENASE TUAD"/>
    <property type="match status" value="1"/>
</dbReference>
<reference evidence="4" key="1">
    <citation type="submission" date="2018-05" db="EMBL/GenBank/DDBJ databases">
        <authorList>
            <person name="Lanie J.A."/>
            <person name="Ng W.-L."/>
            <person name="Kazmierczak K.M."/>
            <person name="Andrzejewski T.M."/>
            <person name="Davidsen T.M."/>
            <person name="Wayne K.J."/>
            <person name="Tettelin H."/>
            <person name="Glass J.I."/>
            <person name="Rusch D."/>
            <person name="Podicherti R."/>
            <person name="Tsui H.-C.T."/>
            <person name="Winkler M.E."/>
        </authorList>
    </citation>
    <scope>NUCLEOTIDE SEQUENCE</scope>
</reference>
<evidence type="ECO:0000259" key="3">
    <source>
        <dbReference type="Pfam" id="PF03721"/>
    </source>
</evidence>
<dbReference type="EMBL" id="UINC01016642">
    <property type="protein sequence ID" value="SVA69148.1"/>
    <property type="molecule type" value="Genomic_DNA"/>
</dbReference>
<dbReference type="InterPro" id="IPR036291">
    <property type="entry name" value="NAD(P)-bd_dom_sf"/>
</dbReference>
<gene>
    <name evidence="4" type="ORF">METZ01_LOCUS122002</name>
</gene>
<dbReference type="InterPro" id="IPR014026">
    <property type="entry name" value="UDP-Glc/GDP-Man_DH_dimer"/>
</dbReference>
<dbReference type="Gene3D" id="3.40.50.720">
    <property type="entry name" value="NAD(P)-binding Rossmann-like Domain"/>
    <property type="match status" value="1"/>
</dbReference>
<accession>A0A381XWN9</accession>
<dbReference type="InterPro" id="IPR001732">
    <property type="entry name" value="UDP-Glc/GDP-Man_DH_N"/>
</dbReference>
<dbReference type="SUPFAM" id="SSF51735">
    <property type="entry name" value="NAD(P)-binding Rossmann-fold domains"/>
    <property type="match status" value="1"/>
</dbReference>
<evidence type="ECO:0008006" key="5">
    <source>
        <dbReference type="Google" id="ProtNLM"/>
    </source>
</evidence>
<evidence type="ECO:0000256" key="1">
    <source>
        <dbReference type="ARBA" id="ARBA00006601"/>
    </source>
</evidence>
<dbReference type="InterPro" id="IPR013328">
    <property type="entry name" value="6PGD_dom2"/>
</dbReference>
<dbReference type="PANTHER" id="PTHR43750:SF3">
    <property type="entry name" value="UDP-GLUCOSE 6-DEHYDROGENASE TUAD"/>
    <property type="match status" value="1"/>
</dbReference>
<dbReference type="SUPFAM" id="SSF48179">
    <property type="entry name" value="6-phosphogluconate dehydrogenase C-terminal domain-like"/>
    <property type="match status" value="1"/>
</dbReference>